<evidence type="ECO:0000256" key="14">
    <source>
        <dbReference type="ARBA" id="ARBA00022741"/>
    </source>
</evidence>
<dbReference type="Pfam" id="PF03447">
    <property type="entry name" value="NAD_binding_3"/>
    <property type="match status" value="1"/>
</dbReference>
<evidence type="ECO:0000256" key="15">
    <source>
        <dbReference type="ARBA" id="ARBA00022777"/>
    </source>
</evidence>
<keyword evidence="10" id="KW-0028">Amino-acid biosynthesis</keyword>
<keyword evidence="20" id="KW-0915">Sodium</keyword>
<dbReference type="PROSITE" id="PS51671">
    <property type="entry name" value="ACT"/>
    <property type="match status" value="1"/>
</dbReference>
<evidence type="ECO:0000256" key="13">
    <source>
        <dbReference type="ARBA" id="ARBA00022723"/>
    </source>
</evidence>
<dbReference type="GO" id="GO:0050661">
    <property type="term" value="F:NADP binding"/>
    <property type="evidence" value="ECO:0007669"/>
    <property type="project" value="InterPro"/>
</dbReference>
<dbReference type="SUPFAM" id="SSF55021">
    <property type="entry name" value="ACT-like"/>
    <property type="match status" value="2"/>
</dbReference>
<evidence type="ECO:0000256" key="25">
    <source>
        <dbReference type="ARBA" id="ARBA00048561"/>
    </source>
</evidence>
<evidence type="ECO:0000256" key="17">
    <source>
        <dbReference type="ARBA" id="ARBA00022857"/>
    </source>
</evidence>
<dbReference type="InterPro" id="IPR042199">
    <property type="entry name" value="AsparK_Bifunc_asparK/hSer_DH"/>
</dbReference>
<keyword evidence="14" id="KW-0547">Nucleotide-binding</keyword>
<dbReference type="Pfam" id="PF00742">
    <property type="entry name" value="Homoserine_dh"/>
    <property type="match status" value="1"/>
</dbReference>
<evidence type="ECO:0000256" key="11">
    <source>
        <dbReference type="ARBA" id="ARBA00022679"/>
    </source>
</evidence>
<dbReference type="GO" id="GO:0004412">
    <property type="term" value="F:homoserine dehydrogenase activity"/>
    <property type="evidence" value="ECO:0007669"/>
    <property type="project" value="UniProtKB-EC"/>
</dbReference>
<dbReference type="InterPro" id="IPR001342">
    <property type="entry name" value="HDH_cat"/>
</dbReference>
<gene>
    <name evidence="29" type="ORF">A3H15_00225</name>
</gene>
<keyword evidence="11" id="KW-0808">Transferase</keyword>
<evidence type="ECO:0000256" key="23">
    <source>
        <dbReference type="ARBA" id="ARBA00023268"/>
    </source>
</evidence>
<evidence type="ECO:0000256" key="16">
    <source>
        <dbReference type="ARBA" id="ARBA00022840"/>
    </source>
</evidence>
<evidence type="ECO:0000256" key="5">
    <source>
        <dbReference type="ARBA" id="ARBA00005062"/>
    </source>
</evidence>
<dbReference type="GO" id="GO:0005524">
    <property type="term" value="F:ATP binding"/>
    <property type="evidence" value="ECO:0007669"/>
    <property type="project" value="UniProtKB-KW"/>
</dbReference>
<comment type="caution">
    <text evidence="29">The sequence shown here is derived from an EMBL/GenBank/DDBJ whole genome shotgun (WGS) entry which is preliminary data.</text>
</comment>
<dbReference type="PROSITE" id="PS01042">
    <property type="entry name" value="HOMOSER_DHGENASE"/>
    <property type="match status" value="1"/>
</dbReference>
<evidence type="ECO:0000259" key="28">
    <source>
        <dbReference type="PROSITE" id="PS51671"/>
    </source>
</evidence>
<dbReference type="GO" id="GO:0009088">
    <property type="term" value="P:threonine biosynthetic process"/>
    <property type="evidence" value="ECO:0007669"/>
    <property type="project" value="UniProtKB-UniPathway"/>
</dbReference>
<evidence type="ECO:0000256" key="21">
    <source>
        <dbReference type="ARBA" id="ARBA00023154"/>
    </source>
</evidence>
<dbReference type="GO" id="GO:0046872">
    <property type="term" value="F:metal ion binding"/>
    <property type="evidence" value="ECO:0007669"/>
    <property type="project" value="UniProtKB-KW"/>
</dbReference>
<evidence type="ECO:0000256" key="26">
    <source>
        <dbReference type="ARBA" id="ARBA00048841"/>
    </source>
</evidence>
<keyword evidence="18" id="KW-0560">Oxidoreductase</keyword>
<dbReference type="FunFam" id="3.30.360.10:FF:000006">
    <property type="entry name" value="Bifunctional aspartokinase/homoserine dehydrogenase"/>
    <property type="match status" value="1"/>
</dbReference>
<dbReference type="InterPro" id="IPR036291">
    <property type="entry name" value="NAD(P)-bd_dom_sf"/>
</dbReference>
<comment type="pathway">
    <text evidence="4">Amino-acid biosynthesis; L-threonine biosynthesis; L-threonine from L-aspartate: step 3/5.</text>
</comment>
<dbReference type="GO" id="GO:0009090">
    <property type="term" value="P:homoserine biosynthetic process"/>
    <property type="evidence" value="ECO:0007669"/>
    <property type="project" value="UniProtKB-ARBA"/>
</dbReference>
<comment type="catalytic activity">
    <reaction evidence="26">
        <text>L-homoserine + NADP(+) = L-aspartate 4-semialdehyde + NADPH + H(+)</text>
        <dbReference type="Rhea" id="RHEA:15761"/>
        <dbReference type="ChEBI" id="CHEBI:15378"/>
        <dbReference type="ChEBI" id="CHEBI:57476"/>
        <dbReference type="ChEBI" id="CHEBI:57783"/>
        <dbReference type="ChEBI" id="CHEBI:58349"/>
        <dbReference type="ChEBI" id="CHEBI:537519"/>
        <dbReference type="EC" id="1.1.1.3"/>
    </reaction>
    <physiologicalReaction direction="right-to-left" evidence="26">
        <dbReference type="Rhea" id="RHEA:15763"/>
    </physiologicalReaction>
</comment>
<keyword evidence="22" id="KW-0486">Methionine biosynthesis</keyword>
<keyword evidence="12" id="KW-0791">Threonine biosynthesis</keyword>
<dbReference type="NCBIfam" id="TIGR00657">
    <property type="entry name" value="asp_kinases"/>
    <property type="match status" value="1"/>
</dbReference>
<dbReference type="EMBL" id="MFMO01000044">
    <property type="protein sequence ID" value="OGG86745.1"/>
    <property type="molecule type" value="Genomic_DNA"/>
</dbReference>
<dbReference type="GO" id="GO:0004072">
    <property type="term" value="F:aspartate kinase activity"/>
    <property type="evidence" value="ECO:0007669"/>
    <property type="project" value="UniProtKB-EC"/>
</dbReference>
<comment type="catalytic activity">
    <reaction evidence="27">
        <text>L-homoserine + NAD(+) = L-aspartate 4-semialdehyde + NADH + H(+)</text>
        <dbReference type="Rhea" id="RHEA:15757"/>
        <dbReference type="ChEBI" id="CHEBI:15378"/>
        <dbReference type="ChEBI" id="CHEBI:57476"/>
        <dbReference type="ChEBI" id="CHEBI:57540"/>
        <dbReference type="ChEBI" id="CHEBI:57945"/>
        <dbReference type="ChEBI" id="CHEBI:537519"/>
        <dbReference type="EC" id="1.1.1.3"/>
    </reaction>
    <physiologicalReaction direction="right-to-left" evidence="27">
        <dbReference type="Rhea" id="RHEA:15759"/>
    </physiologicalReaction>
</comment>
<evidence type="ECO:0000313" key="29">
    <source>
        <dbReference type="EMBL" id="OGG86745.1"/>
    </source>
</evidence>
<dbReference type="CDD" id="cd04921">
    <property type="entry name" value="ACT_AKi-HSDH-ThrA-like_1"/>
    <property type="match status" value="1"/>
</dbReference>
<evidence type="ECO:0000256" key="18">
    <source>
        <dbReference type="ARBA" id="ARBA00023002"/>
    </source>
</evidence>
<dbReference type="FunFam" id="3.30.2130.10:FF:000001">
    <property type="entry name" value="Bifunctional aspartokinase/homoserine dehydrogenase"/>
    <property type="match status" value="1"/>
</dbReference>
<evidence type="ECO:0000256" key="10">
    <source>
        <dbReference type="ARBA" id="ARBA00022605"/>
    </source>
</evidence>
<comment type="cofactor">
    <cofactor evidence="1">
        <name>a metal cation</name>
        <dbReference type="ChEBI" id="CHEBI:25213"/>
    </cofactor>
</comment>
<sequence length="831" mass="90453">MKRAKVLKFGGTSMGSVESLRKVISIINNPQQDGRIVAVVVSAMNSVTDQIIEIGKRAAAKDDSYKKILRALEERHVKTVQALVGRREQETAFQHIEVLFDALERVARGVFLVREISPGALDYIMSYGERLSAHILCDALRSRGTKCEYVNARTLITTDSNFGHAAVDFKTTDKIIRKHFKAHPKMQIVTGFIATSPEGKTTTLGRGGSDYTASIVGAALGARAVEIWTDVPGVMTADPRKVKDALPVRKLSYSEAAEMSYFGAKVIHPPTMRPAELRHIPILIKNTFAPEEPGTVIGSSGLQSEALATGITSISDMAILEVEGGGMVSARGAVGRLFSALAREKVNVVLITQASSQNSITIAVAPKDADCAKLAIEEEFALERAANLIDKVEVRTGLSVIAVVGERLRRQPGIAGSMFQMLGKNGINVVAIAQGSSELNISVVVEQKDEAKALNAIHTGFFFPNTKYINVFLIGTGLIGGTLLSQIAKQDEFLKDEYGYVIRIIGLADQDKMIFSSGDGIVFGGEADGIDPENWRALLTASKSRMKLHDFLDKMKRIDLPDKVFVDCTASEEVAATYADILKARISIVAPNKKAASGSMKRYRKIGEFAKMPGVKFLYETNVGAALPIISTLNDLFLSGDEVLKIEAVLSGSLSYVFNEFTGKRRFSEVVRKACIKGYTEPDPREDLSGKDVARKILILARETGEVMELSDVKVESLVSSRARNAKSVGELFKRLEREDARFEKKKQLAQEKGLRLRYIATFEKGKANVSLQAVPPSHPFYNLSDNDNIVAFTTKRYNSTPLIVQGPGAGADVTAAGVFADILRTARDLV</sequence>
<dbReference type="Gene3D" id="1.20.120.1320">
    <property type="entry name" value="Aspartokinase, catalytic domain"/>
    <property type="match status" value="1"/>
</dbReference>
<accession>A0A1F6FLK2</accession>
<proteinExistence type="inferred from homology"/>
<dbReference type="InterPro" id="IPR011147">
    <property type="entry name" value="Bifunc_Aspkin/hSer_DH"/>
</dbReference>
<dbReference type="UniPathway" id="UPA00051">
    <property type="reaction ID" value="UER00462"/>
</dbReference>
<dbReference type="InterPro" id="IPR019811">
    <property type="entry name" value="HDH_CS"/>
</dbReference>
<comment type="pathway">
    <text evidence="3">Amino-acid biosynthesis; L-methionine biosynthesis via de novo pathway; L-homoserine from L-aspartate: step 1/3.</text>
</comment>
<dbReference type="InterPro" id="IPR001048">
    <property type="entry name" value="Asp/Glu/Uridylate_kinase"/>
</dbReference>
<evidence type="ECO:0000256" key="2">
    <source>
        <dbReference type="ARBA" id="ARBA00004766"/>
    </source>
</evidence>
<keyword evidence="15 29" id="KW-0418">Kinase</keyword>
<feature type="domain" description="ACT" evidence="28">
    <location>
        <begin position="322"/>
        <end position="397"/>
    </location>
</feature>
<keyword evidence="16" id="KW-0067">ATP-binding</keyword>
<dbReference type="PIRSF" id="PIRSF000727">
    <property type="entry name" value="ThrA"/>
    <property type="match status" value="1"/>
</dbReference>
<dbReference type="SUPFAM" id="SSF51735">
    <property type="entry name" value="NAD(P)-binding Rossmann-fold domains"/>
    <property type="match status" value="1"/>
</dbReference>
<evidence type="ECO:0000256" key="1">
    <source>
        <dbReference type="ARBA" id="ARBA00001920"/>
    </source>
</evidence>
<evidence type="ECO:0000256" key="22">
    <source>
        <dbReference type="ARBA" id="ARBA00023167"/>
    </source>
</evidence>
<protein>
    <submittedName>
        <fullName evidence="29">Bifunctional aspartate kinase/homoserine dehydrogenase I</fullName>
    </submittedName>
</protein>
<evidence type="ECO:0000256" key="6">
    <source>
        <dbReference type="ARBA" id="ARBA00005139"/>
    </source>
</evidence>
<keyword evidence="21" id="KW-0457">Lysine biosynthesis</keyword>
<evidence type="ECO:0000256" key="9">
    <source>
        <dbReference type="ARBA" id="ARBA00011881"/>
    </source>
</evidence>
<comment type="pathway">
    <text evidence="6">Amino-acid biosynthesis; L-threonine biosynthesis; L-threonine from L-aspartate: step 1/5.</text>
</comment>
<keyword evidence="23" id="KW-0511">Multifunctional enzyme</keyword>
<comment type="function">
    <text evidence="24">Bifunctional aspartate kinase and homoserine dehydrogenase that catalyzes the first and the third steps toward the synthesis of lysine, methionine and threonine from aspartate.</text>
</comment>
<evidence type="ECO:0000256" key="7">
    <source>
        <dbReference type="ARBA" id="ARBA00007952"/>
    </source>
</evidence>
<dbReference type="InterPro" id="IPR036393">
    <property type="entry name" value="AceGlu_kinase-like_sf"/>
</dbReference>
<dbReference type="Pfam" id="PF22468">
    <property type="entry name" value="ACT_9"/>
    <property type="match status" value="2"/>
</dbReference>
<keyword evidence="19" id="KW-0520">NAD</keyword>
<keyword evidence="13" id="KW-0479">Metal-binding</keyword>
<dbReference type="InterPro" id="IPR045865">
    <property type="entry name" value="ACT-like_dom_sf"/>
</dbReference>
<comment type="similarity">
    <text evidence="8">In the N-terminal section; belongs to the aspartokinase family.</text>
</comment>
<dbReference type="Gene3D" id="3.40.1160.10">
    <property type="entry name" value="Acetylglutamate kinase-like"/>
    <property type="match status" value="1"/>
</dbReference>
<dbReference type="AlphaFoldDB" id="A0A1F6FLK2"/>
<dbReference type="SUPFAM" id="SSF53633">
    <property type="entry name" value="Carbamate kinase-like"/>
    <property type="match status" value="1"/>
</dbReference>
<evidence type="ECO:0000313" key="30">
    <source>
        <dbReference type="Proteomes" id="UP000177968"/>
    </source>
</evidence>
<dbReference type="Gene3D" id="3.30.2130.10">
    <property type="entry name" value="VC0802-like"/>
    <property type="match status" value="1"/>
</dbReference>
<dbReference type="InterPro" id="IPR054352">
    <property type="entry name" value="ACT_Aspartokinase"/>
</dbReference>
<dbReference type="NCBIfam" id="NF006959">
    <property type="entry name" value="PRK09436.1"/>
    <property type="match status" value="1"/>
</dbReference>
<evidence type="ECO:0000256" key="19">
    <source>
        <dbReference type="ARBA" id="ARBA00023027"/>
    </source>
</evidence>
<organism evidence="29 30">
    <name type="scientific">Candidatus Kaiserbacteria bacterium RIFCSPLOWO2_12_FULL_50_28</name>
    <dbReference type="NCBI Taxonomy" id="1798527"/>
    <lineage>
        <taxon>Bacteria</taxon>
        <taxon>Candidatus Kaiseribacteriota</taxon>
    </lineage>
</organism>
<evidence type="ECO:0000256" key="20">
    <source>
        <dbReference type="ARBA" id="ARBA00023053"/>
    </source>
</evidence>
<dbReference type="InterPro" id="IPR018042">
    <property type="entry name" value="Aspartate_kinase_CS"/>
</dbReference>
<dbReference type="InterPro" id="IPR005106">
    <property type="entry name" value="Asp/hSer_DH_NAD-bd"/>
</dbReference>
<evidence type="ECO:0000256" key="24">
    <source>
        <dbReference type="ARBA" id="ARBA00044938"/>
    </source>
</evidence>
<comment type="similarity">
    <text evidence="7">In the C-terminal section; belongs to the homoserine dehydrogenase family.</text>
</comment>
<comment type="pathway">
    <text evidence="2">Amino-acid biosynthesis; L-lysine biosynthesis via DAP pathway; (S)-tetrahydrodipicolinate from L-aspartate: step 1/4.</text>
</comment>
<dbReference type="GO" id="GO:0009086">
    <property type="term" value="P:methionine biosynthetic process"/>
    <property type="evidence" value="ECO:0007669"/>
    <property type="project" value="UniProtKB-KW"/>
</dbReference>
<dbReference type="Gene3D" id="3.30.360.10">
    <property type="entry name" value="Dihydrodipicolinate Reductase, domain 2"/>
    <property type="match status" value="1"/>
</dbReference>
<dbReference type="UniPathway" id="UPA00050">
    <property type="reaction ID" value="UER00063"/>
</dbReference>
<evidence type="ECO:0000256" key="27">
    <source>
        <dbReference type="ARBA" id="ARBA00049031"/>
    </source>
</evidence>
<dbReference type="InterPro" id="IPR049638">
    <property type="entry name" value="AK-HD"/>
</dbReference>
<dbReference type="InterPro" id="IPR002912">
    <property type="entry name" value="ACT_dom"/>
</dbReference>
<keyword evidence="17" id="KW-0521">NADP</keyword>
<evidence type="ECO:0000256" key="4">
    <source>
        <dbReference type="ARBA" id="ARBA00005056"/>
    </source>
</evidence>
<dbReference type="GO" id="GO:0009089">
    <property type="term" value="P:lysine biosynthetic process via diaminopimelate"/>
    <property type="evidence" value="ECO:0007669"/>
    <property type="project" value="UniProtKB-UniPathway"/>
</dbReference>
<comment type="pathway">
    <text evidence="5">Amino-acid biosynthesis; L-methionine biosynthesis via de novo pathway; L-homoserine from L-aspartate: step 3/3.</text>
</comment>
<dbReference type="PANTHER" id="PTHR43070:SF5">
    <property type="entry name" value="HOMOSERINE DEHYDROGENASE"/>
    <property type="match status" value="1"/>
</dbReference>
<comment type="subunit">
    <text evidence="9">Homotetramer.</text>
</comment>
<evidence type="ECO:0000256" key="8">
    <source>
        <dbReference type="ARBA" id="ARBA00010046"/>
    </source>
</evidence>
<dbReference type="InterPro" id="IPR001341">
    <property type="entry name" value="Asp_kinase"/>
</dbReference>
<evidence type="ECO:0000256" key="3">
    <source>
        <dbReference type="ARBA" id="ARBA00004986"/>
    </source>
</evidence>
<dbReference type="PANTHER" id="PTHR43070">
    <property type="match status" value="1"/>
</dbReference>
<dbReference type="PROSITE" id="PS00324">
    <property type="entry name" value="ASPARTOKINASE"/>
    <property type="match status" value="1"/>
</dbReference>
<comment type="catalytic activity">
    <reaction evidence="25">
        <text>L-aspartate + ATP = 4-phospho-L-aspartate + ADP</text>
        <dbReference type="Rhea" id="RHEA:23776"/>
        <dbReference type="ChEBI" id="CHEBI:29991"/>
        <dbReference type="ChEBI" id="CHEBI:30616"/>
        <dbReference type="ChEBI" id="CHEBI:57535"/>
        <dbReference type="ChEBI" id="CHEBI:456216"/>
        <dbReference type="EC" id="2.7.2.4"/>
    </reaction>
    <physiologicalReaction direction="left-to-right" evidence="25">
        <dbReference type="Rhea" id="RHEA:23777"/>
    </physiologicalReaction>
</comment>
<dbReference type="CDD" id="cd04243">
    <property type="entry name" value="AAK_AK-HSDH-like"/>
    <property type="match status" value="1"/>
</dbReference>
<dbReference type="UniPathway" id="UPA00034">
    <property type="reaction ID" value="UER00015"/>
</dbReference>
<dbReference type="Pfam" id="PF00696">
    <property type="entry name" value="AA_kinase"/>
    <property type="match status" value="1"/>
</dbReference>
<dbReference type="SUPFAM" id="SSF55347">
    <property type="entry name" value="Glyceraldehyde-3-phosphate dehydrogenase-like, C-terminal domain"/>
    <property type="match status" value="1"/>
</dbReference>
<reference evidence="29 30" key="1">
    <citation type="journal article" date="2016" name="Nat. Commun.">
        <title>Thousands of microbial genomes shed light on interconnected biogeochemical processes in an aquifer system.</title>
        <authorList>
            <person name="Anantharaman K."/>
            <person name="Brown C.T."/>
            <person name="Hug L.A."/>
            <person name="Sharon I."/>
            <person name="Castelle C.J."/>
            <person name="Probst A.J."/>
            <person name="Thomas B.C."/>
            <person name="Singh A."/>
            <person name="Wilkins M.J."/>
            <person name="Karaoz U."/>
            <person name="Brodie E.L."/>
            <person name="Williams K.H."/>
            <person name="Hubbard S.S."/>
            <person name="Banfield J.F."/>
        </authorList>
    </citation>
    <scope>NUCLEOTIDE SEQUENCE [LARGE SCALE GENOMIC DNA]</scope>
</reference>
<name>A0A1F6FLK2_9BACT</name>
<dbReference type="Gene3D" id="3.40.50.720">
    <property type="entry name" value="NAD(P)-binding Rossmann-like Domain"/>
    <property type="match status" value="1"/>
</dbReference>
<dbReference type="Proteomes" id="UP000177968">
    <property type="component" value="Unassembled WGS sequence"/>
</dbReference>
<evidence type="ECO:0000256" key="12">
    <source>
        <dbReference type="ARBA" id="ARBA00022697"/>
    </source>
</evidence>